<dbReference type="InterPro" id="IPR001610">
    <property type="entry name" value="PAC"/>
</dbReference>
<dbReference type="InterPro" id="IPR000160">
    <property type="entry name" value="GGDEF_dom"/>
</dbReference>
<dbReference type="NCBIfam" id="TIGR00229">
    <property type="entry name" value="sensory_box"/>
    <property type="match status" value="1"/>
</dbReference>
<dbReference type="InterPro" id="IPR000014">
    <property type="entry name" value="PAS"/>
</dbReference>
<dbReference type="OrthoDB" id="8929028at2"/>
<gene>
    <name evidence="2" type="ORF">EOD73_03060</name>
</gene>
<comment type="caution">
    <text evidence="2">The sequence shown here is derived from an EMBL/GenBank/DDBJ whole genome shotgun (WGS) entry which is preliminary data.</text>
</comment>
<dbReference type="CDD" id="cd00130">
    <property type="entry name" value="PAS"/>
    <property type="match status" value="1"/>
</dbReference>
<dbReference type="CDD" id="cd01949">
    <property type="entry name" value="GGDEF"/>
    <property type="match status" value="1"/>
</dbReference>
<dbReference type="Pfam" id="PF00990">
    <property type="entry name" value="GGDEF"/>
    <property type="match status" value="1"/>
</dbReference>
<organism evidence="2 3">
    <name type="scientific">Inhella crocodyli</name>
    <dbReference type="NCBI Taxonomy" id="2499851"/>
    <lineage>
        <taxon>Bacteria</taxon>
        <taxon>Pseudomonadati</taxon>
        <taxon>Pseudomonadota</taxon>
        <taxon>Betaproteobacteria</taxon>
        <taxon>Burkholderiales</taxon>
        <taxon>Sphaerotilaceae</taxon>
        <taxon>Inhella</taxon>
    </lineage>
</organism>
<protein>
    <submittedName>
        <fullName evidence="2">Diguanylate cyclase</fullName>
    </submittedName>
</protein>
<dbReference type="AlphaFoldDB" id="A0A3S2UY89"/>
<dbReference type="SUPFAM" id="SSF55073">
    <property type="entry name" value="Nucleotide cyclase"/>
    <property type="match status" value="1"/>
</dbReference>
<dbReference type="InterPro" id="IPR035965">
    <property type="entry name" value="PAS-like_dom_sf"/>
</dbReference>
<dbReference type="SMART" id="SM00086">
    <property type="entry name" value="PAC"/>
    <property type="match status" value="1"/>
</dbReference>
<dbReference type="EMBL" id="SACM01000001">
    <property type="protein sequence ID" value="RVT88006.1"/>
    <property type="molecule type" value="Genomic_DNA"/>
</dbReference>
<dbReference type="PANTHER" id="PTHR44757:SF2">
    <property type="entry name" value="BIOFILM ARCHITECTURE MAINTENANCE PROTEIN MBAA"/>
    <property type="match status" value="1"/>
</dbReference>
<accession>A0A3S2UY89</accession>
<name>A0A3S2UY89_9BURK</name>
<dbReference type="Proteomes" id="UP000288587">
    <property type="component" value="Unassembled WGS sequence"/>
</dbReference>
<evidence type="ECO:0000259" key="1">
    <source>
        <dbReference type="PROSITE" id="PS50887"/>
    </source>
</evidence>
<dbReference type="NCBIfam" id="TIGR00254">
    <property type="entry name" value="GGDEF"/>
    <property type="match status" value="1"/>
</dbReference>
<dbReference type="SMART" id="SM00267">
    <property type="entry name" value="GGDEF"/>
    <property type="match status" value="1"/>
</dbReference>
<sequence length="313" mass="34453">MAEDQASLEGVRMSAHDPRFAALMQRAPIAMAFVAAQRFVEVSESFNHLFGHVDDHDLKGAETRAVFVSDPSHNTWLERLGTSFKAGQVVDDEFELVRRDGSRFWGRIQASPVDWAGVDGEALWIVQDVTAARAARLAPTWTAKHDPVTELSNRREFERRLSDHVGSRRSEPVSVLWIDLDNFGEIVSGMGTETADHFLYGLGQLLQAKVRASDTVARIEKDRFAVLLPDCDQHYAEIVAEKIRSAVHGFRLRWGLHRARTKASVGVVLLHPTLETPDAVLAAASLACGEAKASGGDCVRIFVVQQAAEATSS</sequence>
<dbReference type="InterPro" id="IPR029787">
    <property type="entry name" value="Nucleotide_cyclase"/>
</dbReference>
<dbReference type="Gene3D" id="3.30.450.20">
    <property type="entry name" value="PAS domain"/>
    <property type="match status" value="1"/>
</dbReference>
<reference evidence="2 3" key="1">
    <citation type="submission" date="2019-01" db="EMBL/GenBank/DDBJ databases">
        <authorList>
            <person name="Chen W.-M."/>
        </authorList>
    </citation>
    <scope>NUCLEOTIDE SEQUENCE [LARGE SCALE GENOMIC DNA]</scope>
    <source>
        <strain evidence="2 3">CCP-18</strain>
    </source>
</reference>
<feature type="domain" description="GGDEF" evidence="1">
    <location>
        <begin position="171"/>
        <end position="304"/>
    </location>
</feature>
<dbReference type="SUPFAM" id="SSF55785">
    <property type="entry name" value="PYP-like sensor domain (PAS domain)"/>
    <property type="match status" value="1"/>
</dbReference>
<evidence type="ECO:0000313" key="3">
    <source>
        <dbReference type="Proteomes" id="UP000288587"/>
    </source>
</evidence>
<dbReference type="InterPro" id="IPR043128">
    <property type="entry name" value="Rev_trsase/Diguanyl_cyclase"/>
</dbReference>
<dbReference type="Gene3D" id="3.30.70.270">
    <property type="match status" value="1"/>
</dbReference>
<keyword evidence="3" id="KW-1185">Reference proteome</keyword>
<dbReference type="PANTHER" id="PTHR44757">
    <property type="entry name" value="DIGUANYLATE CYCLASE DGCP"/>
    <property type="match status" value="1"/>
</dbReference>
<evidence type="ECO:0000313" key="2">
    <source>
        <dbReference type="EMBL" id="RVT88006.1"/>
    </source>
</evidence>
<dbReference type="Pfam" id="PF13426">
    <property type="entry name" value="PAS_9"/>
    <property type="match status" value="1"/>
</dbReference>
<dbReference type="InterPro" id="IPR052155">
    <property type="entry name" value="Biofilm_reg_signaling"/>
</dbReference>
<proteinExistence type="predicted"/>
<dbReference type="PROSITE" id="PS50887">
    <property type="entry name" value="GGDEF"/>
    <property type="match status" value="1"/>
</dbReference>